<evidence type="ECO:0000313" key="1">
    <source>
        <dbReference type="Proteomes" id="UP000492821"/>
    </source>
</evidence>
<proteinExistence type="predicted"/>
<dbReference type="WBParaSite" id="Pan_g20341.t1">
    <property type="protein sequence ID" value="Pan_g20341.t1"/>
    <property type="gene ID" value="Pan_g20341"/>
</dbReference>
<organism evidence="1 2">
    <name type="scientific">Panagrellus redivivus</name>
    <name type="common">Microworm</name>
    <dbReference type="NCBI Taxonomy" id="6233"/>
    <lineage>
        <taxon>Eukaryota</taxon>
        <taxon>Metazoa</taxon>
        <taxon>Ecdysozoa</taxon>
        <taxon>Nematoda</taxon>
        <taxon>Chromadorea</taxon>
        <taxon>Rhabditida</taxon>
        <taxon>Tylenchina</taxon>
        <taxon>Panagrolaimomorpha</taxon>
        <taxon>Panagrolaimoidea</taxon>
        <taxon>Panagrolaimidae</taxon>
        <taxon>Panagrellus</taxon>
    </lineage>
</organism>
<reference evidence="1" key="1">
    <citation type="journal article" date="2013" name="Genetics">
        <title>The draft genome and transcriptome of Panagrellus redivivus are shaped by the harsh demands of a free-living lifestyle.</title>
        <authorList>
            <person name="Srinivasan J."/>
            <person name="Dillman A.R."/>
            <person name="Macchietto M.G."/>
            <person name="Heikkinen L."/>
            <person name="Lakso M."/>
            <person name="Fracchia K.M."/>
            <person name="Antoshechkin I."/>
            <person name="Mortazavi A."/>
            <person name="Wong G."/>
            <person name="Sternberg P.W."/>
        </authorList>
    </citation>
    <scope>NUCLEOTIDE SEQUENCE [LARGE SCALE GENOMIC DNA]</scope>
    <source>
        <strain evidence="1">MT8872</strain>
    </source>
</reference>
<sequence>MLQGWLITTINLTGFIATPSTLLSIQKLNAATLLFLVSFVHDNSLLFLDFESLICLVYMRPSLIVPLHS</sequence>
<protein>
    <submittedName>
        <fullName evidence="2">Secreted protein</fullName>
    </submittedName>
</protein>
<evidence type="ECO:0000313" key="2">
    <source>
        <dbReference type="WBParaSite" id="Pan_g20341.t1"/>
    </source>
</evidence>
<dbReference type="Proteomes" id="UP000492821">
    <property type="component" value="Unassembled WGS sequence"/>
</dbReference>
<reference evidence="2" key="2">
    <citation type="submission" date="2020-10" db="UniProtKB">
        <authorList>
            <consortium name="WormBaseParasite"/>
        </authorList>
    </citation>
    <scope>IDENTIFICATION</scope>
</reference>
<dbReference type="AlphaFoldDB" id="A0A7E4ZVU5"/>
<accession>A0A7E4ZVU5</accession>
<name>A0A7E4ZVU5_PANRE</name>
<keyword evidence="1" id="KW-1185">Reference proteome</keyword>